<evidence type="ECO:0000256" key="9">
    <source>
        <dbReference type="SAM" id="MobiDB-lite"/>
    </source>
</evidence>
<feature type="region of interest" description="Disordered" evidence="9">
    <location>
        <begin position="4013"/>
        <end position="4035"/>
    </location>
</feature>
<dbReference type="GO" id="GO:0000978">
    <property type="term" value="F:RNA polymerase II cis-regulatory region sequence-specific DNA binding"/>
    <property type="evidence" value="ECO:0007669"/>
    <property type="project" value="TreeGrafter"/>
</dbReference>
<evidence type="ECO:0000259" key="10">
    <source>
        <dbReference type="PROSITE" id="PS51030"/>
    </source>
</evidence>
<gene>
    <name evidence="11" type="ORF">OSB1V03_LOCUS200</name>
</gene>
<dbReference type="EMBL" id="CAJPIZ010000032">
    <property type="protein sequence ID" value="CAG2100131.1"/>
    <property type="molecule type" value="Genomic_DNA"/>
</dbReference>
<keyword evidence="3" id="KW-0862">Zinc</keyword>
<dbReference type="Gene3D" id="3.30.50.10">
    <property type="entry name" value="Erythroid Transcription Factor GATA-1, subunit A"/>
    <property type="match status" value="2"/>
</dbReference>
<feature type="compositionally biased region" description="Low complexity" evidence="9">
    <location>
        <begin position="3633"/>
        <end position="3642"/>
    </location>
</feature>
<dbReference type="Gene3D" id="3.80.10.10">
    <property type="entry name" value="Ribonuclease Inhibitor"/>
    <property type="match status" value="7"/>
</dbReference>
<feature type="domain" description="Nuclear receptor" evidence="10">
    <location>
        <begin position="3920"/>
        <end position="3996"/>
    </location>
</feature>
<evidence type="ECO:0000256" key="5">
    <source>
        <dbReference type="ARBA" id="ARBA00023125"/>
    </source>
</evidence>
<dbReference type="SUPFAM" id="SSF52047">
    <property type="entry name" value="RNI-like"/>
    <property type="match status" value="7"/>
</dbReference>
<evidence type="ECO:0000256" key="3">
    <source>
        <dbReference type="ARBA" id="ARBA00022833"/>
    </source>
</evidence>
<name>A0A7R9KDJ3_9ACAR</name>
<keyword evidence="7" id="KW-0675">Receptor</keyword>
<proteinExistence type="predicted"/>
<dbReference type="InterPro" id="IPR036047">
    <property type="entry name" value="F-box-like_dom_sf"/>
</dbReference>
<dbReference type="PRINTS" id="PR00047">
    <property type="entry name" value="STROIDFINGER"/>
</dbReference>
<dbReference type="InterPro" id="IPR001810">
    <property type="entry name" value="F-box_dom"/>
</dbReference>
<dbReference type="SMART" id="SM00399">
    <property type="entry name" value="ZnF_C4"/>
    <property type="match status" value="2"/>
</dbReference>
<dbReference type="SUPFAM" id="SSF48508">
    <property type="entry name" value="Nuclear receptor ligand-binding domain"/>
    <property type="match status" value="2"/>
</dbReference>
<dbReference type="PANTHER" id="PTHR24082:SF283">
    <property type="entry name" value="NUCLEAR HORMONE RECEPTOR HR96"/>
    <property type="match status" value="1"/>
</dbReference>
<protein>
    <recommendedName>
        <fullName evidence="10">Nuclear receptor domain-containing protein</fullName>
    </recommendedName>
</protein>
<accession>A0A7R9KDJ3</accession>
<evidence type="ECO:0000313" key="12">
    <source>
        <dbReference type="Proteomes" id="UP000759131"/>
    </source>
</evidence>
<dbReference type="GO" id="GO:0030154">
    <property type="term" value="P:cell differentiation"/>
    <property type="evidence" value="ECO:0007669"/>
    <property type="project" value="TreeGrafter"/>
</dbReference>
<evidence type="ECO:0000313" key="11">
    <source>
        <dbReference type="EMBL" id="CAD7619701.1"/>
    </source>
</evidence>
<dbReference type="EMBL" id="OC854607">
    <property type="protein sequence ID" value="CAD7619701.1"/>
    <property type="molecule type" value="Genomic_DNA"/>
</dbReference>
<keyword evidence="5" id="KW-0238">DNA-binding</keyword>
<dbReference type="InterPro" id="IPR013088">
    <property type="entry name" value="Znf_NHR/GATA"/>
</dbReference>
<keyword evidence="12" id="KW-1185">Reference proteome</keyword>
<feature type="region of interest" description="Disordered" evidence="9">
    <location>
        <begin position="3585"/>
        <end position="3658"/>
    </location>
</feature>
<evidence type="ECO:0000256" key="8">
    <source>
        <dbReference type="ARBA" id="ARBA00023242"/>
    </source>
</evidence>
<reference evidence="11" key="1">
    <citation type="submission" date="2020-11" db="EMBL/GenBank/DDBJ databases">
        <authorList>
            <person name="Tran Van P."/>
        </authorList>
    </citation>
    <scope>NUCLEOTIDE SEQUENCE</scope>
</reference>
<dbReference type="SMART" id="SM00256">
    <property type="entry name" value="FBOX"/>
    <property type="match status" value="9"/>
</dbReference>
<dbReference type="GO" id="GO:0045944">
    <property type="term" value="P:positive regulation of transcription by RNA polymerase II"/>
    <property type="evidence" value="ECO:0007669"/>
    <property type="project" value="TreeGrafter"/>
</dbReference>
<keyword evidence="2" id="KW-0863">Zinc-finger</keyword>
<dbReference type="Gene3D" id="1.10.565.10">
    <property type="entry name" value="Retinoid X Receptor"/>
    <property type="match status" value="2"/>
</dbReference>
<keyword evidence="4" id="KW-0805">Transcription regulation</keyword>
<dbReference type="PANTHER" id="PTHR24082">
    <property type="entry name" value="NUCLEAR HORMONE RECEPTOR"/>
    <property type="match status" value="1"/>
</dbReference>
<keyword evidence="6" id="KW-0804">Transcription</keyword>
<dbReference type="InterPro" id="IPR032675">
    <property type="entry name" value="LRR_dom_sf"/>
</dbReference>
<evidence type="ECO:0000256" key="7">
    <source>
        <dbReference type="ARBA" id="ARBA00023170"/>
    </source>
</evidence>
<dbReference type="GO" id="GO:0000122">
    <property type="term" value="P:negative regulation of transcription by RNA polymerase II"/>
    <property type="evidence" value="ECO:0007669"/>
    <property type="project" value="TreeGrafter"/>
</dbReference>
<dbReference type="InterPro" id="IPR050234">
    <property type="entry name" value="Nuclear_hormone_rcpt_NR1"/>
</dbReference>
<dbReference type="GO" id="GO:0008270">
    <property type="term" value="F:zinc ion binding"/>
    <property type="evidence" value="ECO:0007669"/>
    <property type="project" value="UniProtKB-KW"/>
</dbReference>
<dbReference type="GO" id="GO:0004879">
    <property type="term" value="F:nuclear receptor activity"/>
    <property type="evidence" value="ECO:0007669"/>
    <property type="project" value="TreeGrafter"/>
</dbReference>
<evidence type="ECO:0000256" key="4">
    <source>
        <dbReference type="ARBA" id="ARBA00023015"/>
    </source>
</evidence>
<organism evidence="11">
    <name type="scientific">Medioppia subpectinata</name>
    <dbReference type="NCBI Taxonomy" id="1979941"/>
    <lineage>
        <taxon>Eukaryota</taxon>
        <taxon>Metazoa</taxon>
        <taxon>Ecdysozoa</taxon>
        <taxon>Arthropoda</taxon>
        <taxon>Chelicerata</taxon>
        <taxon>Arachnida</taxon>
        <taxon>Acari</taxon>
        <taxon>Acariformes</taxon>
        <taxon>Sarcoptiformes</taxon>
        <taxon>Oribatida</taxon>
        <taxon>Brachypylina</taxon>
        <taxon>Oppioidea</taxon>
        <taxon>Oppiidae</taxon>
        <taxon>Medioppia</taxon>
    </lineage>
</organism>
<keyword evidence="8" id="KW-0539">Nucleus</keyword>
<dbReference type="Pfam" id="PF00105">
    <property type="entry name" value="zf-C4"/>
    <property type="match status" value="2"/>
</dbReference>
<dbReference type="PROSITE" id="PS51030">
    <property type="entry name" value="NUCLEAR_REC_DBD_2"/>
    <property type="match status" value="2"/>
</dbReference>
<feature type="compositionally biased region" description="Polar residues" evidence="9">
    <location>
        <begin position="3646"/>
        <end position="3656"/>
    </location>
</feature>
<dbReference type="SUPFAM" id="SSF57716">
    <property type="entry name" value="Glucocorticoid receptor-like (DNA-binding domain)"/>
    <property type="match status" value="2"/>
</dbReference>
<dbReference type="InterPro" id="IPR035500">
    <property type="entry name" value="NHR-like_dom_sf"/>
</dbReference>
<dbReference type="InterPro" id="IPR001628">
    <property type="entry name" value="Znf_hrmn_rcpt"/>
</dbReference>
<dbReference type="Proteomes" id="UP000759131">
    <property type="component" value="Unassembled WGS sequence"/>
</dbReference>
<dbReference type="SUPFAM" id="SSF81383">
    <property type="entry name" value="F-box domain"/>
    <property type="match status" value="1"/>
</dbReference>
<evidence type="ECO:0000256" key="2">
    <source>
        <dbReference type="ARBA" id="ARBA00022771"/>
    </source>
</evidence>
<evidence type="ECO:0000256" key="1">
    <source>
        <dbReference type="ARBA" id="ARBA00022723"/>
    </source>
</evidence>
<feature type="compositionally biased region" description="Polar residues" evidence="9">
    <location>
        <begin position="3609"/>
        <end position="3627"/>
    </location>
</feature>
<sequence length="4035" mass="469296">MIISFKMSAETDGKSGKHLKTVVLNHDLVLQIFSYLEIHELLPLERVSNQFQFCADYWFRKQKTISINRCEESNSYLPKDYIIPQMTDFPAHILKTNSKRLPSLMASKERILLLLQKLPNIECLSISHCDTDFQTLYDILKDQECKALGQLLSTNIIKFGINPHFNRNLNAIELVTELTALNQLIITPTNRNNVWELWLRLPQSIRSLQLNNYCLIDEQLMQTMLEINAKQLDSLHINGLLMAQTLEWIINGLTLKAFSYELRFELNEWQCLQRVAQMQTQLVYLGLKRQYFRNYEYTENSQQFLSVKTLSLHSCRTSEPAFELLMKCFPVLKTLVLESTSIKCNANQTSFCLTCFGQMFHLIAKHTTIKTLGLSSDDLIENTAVLCKQFNDFHNLSAIHLNSSAETDGKSAKHLKTIVLNHDLVIEIFSYLEIHELIRLERVSQQFQFCANYWFRKQKTILINNCFETNRYLPKDDIIPRMSAFPAHIFQTNSGDLSLIRSKEQILWLTQKLPNIECLAISRFHTDMQTLYDILNAMKSLKMLYICTSNLFTDRESRRLGLLLSQNIIRIGINPHFDGNINAVELLPELTGLTNLIILSTDRNNVRHICESLPQSIRSLQLRYMYTIDDQMAQTMLETNAKHLDSLYIYSQSLSDGALDLFINGTILKAFSYKLSRYSNAWHCLQRVAQKQTQLVYLGLDSHYFCDYEYTYNLVRFCSVKTLSLSTCIASEQAFESLMKCFPALKTLTGVLCQTLNEFHNLSAIHLETMDSLFYFIVCQELITNFIDWYEIPAKKWFTICILNAETDGKSAKHLKTVVLNHDLVLQILSYLPIHELIHLERLSQQFQLCANYWFRKVNPIRFTDIESLLLGQLLSQNITRIGINLHFVESINAVELIRQLTGLTHLSIASTNRNSIFQICLCLPQSIRSLQLRNLRQMDEQLAQTMLETNARQLDSLYTNKCSLSPAALEVFINGMDLKAFSYCLHLVFNEWHCLQRVAQKQTNLVYLGLYYHTFRDYEYTENLSRFSKSCRVSEAAFESLMKCVPMLKTLSLFKMSAETGGKSAKHMKTVVLNHDLVLQILSYLPIHELIPLEIVSQQFQLCANYWFRNVKCYHINRYLPKDDIIPPMSAYSTYVPNKWNITKIGINLHFSESINAVELIRQLTGLTHLLISSTNRNSIPQICLCLPQSIRSLRLICEYEIDEQMAQTMLETNAKHLDSLYLNKCGLSLAALEVLINGMDLKAFSYCLHLVFNEWHCLQRVAQMQTNLVYLGLNYQDFLNYEYTENLNRFCSTKTLFLKSCHVSEPAFESLMKCCPVLKTLVLSSVKEWILTAEEKEFRRQQVEENRKYRENKRRLQDMDSIIADNNSHDISNTDTNESSLEEMSAEDITEYIMQIENFIGDETIGQMDNSIAQDTNRRCDTTQELVTITTTVPIPIDDYKNLNDIECNRLKELMNISIFSPQFQQYMKERASYPAAATMAPYYTVHDLVYNTVQGIDSFIESFTHHTKSLTAFGSTCLDDQIAMVKYTVLEASALHECWTNKWGTQPSVMKLDLFKDISIEVYTIFKKLLLAAKEFNQDGLVMILLIPLLLFNANRPYITHKKMVKFQRKIYAYLLQRYLYVKYGTEYNVKYGHVLNGKSTKHMKTVVLNHDLLLQIFSYLEIYELIPLERVSNQFRFCANYWFRKQKTISINSCFWSHRYLPKYDIIPQMSSIPAHILQTNSEGYRSLIASKERILSLTQKLPNIECLAISHVDTNMQTLYDILSAMKSLKMLFICISNDFTIQECRRLGLLLSQNITKIGINPHFDENISTNELTRELTGLTNLIISSTDRNNVLHICESLPQSIRSLQLKDRNPEQHQVFNEQLAHQILRTNAKRLNSLHIYSYVLSDGALDLIINGMNLKEFSYQMPDESNQWHCLQRVAQKQTQLVYLCLIAQWFYDYEYTENLMTFCSVKTLSLIISGPKLLVFESLLKCFPVLKTLVLRNVTIDCGIEGDNESYNEFITDFIDWYEIPAKKWFTICVLEKTGNISIDRQIPRNLRIRRNFAETDGKSTKHLKTVVLNHDLVIEIFSHLEIYELIRLERVSNQFQFCANYWFRKQKTLSIDNCFETNRYLPKDDIIPRMTAFPAHILETNSEGEPSLMPSKEKLLLLLQKLPNIECLAISQFNTDFHTLYDIFDAIKSLKMLYICFSYGFTDWQMRALGRLLSTKIAKLGIRYHFTENVNPIELIRELTGLKHLYIHSNQVNNVSDIFACLPPKLLDVDLVQTMLDSNTKRLDSFYNYKIFAEALELLINGMALKAFAYGLRIHPNQWHCLQRVAQKQTQLVYLGLDYQQFSDYYYSENLNRFYSVKTLSIAFCGMKVTAFESLMKCFPALKTLVFKNNTAVLCKQFNEFHNLSAIHLHRYFDAPTEYANFCNQLITDCIDWYSLHPKKWFTICVHNNTRDLTIDRQIPRNLRIRRNFAETDGKSTKLLKTVVLNHDLVLQILSYLEVYELIPLERVSNQFQLCANYWFRKQKTLSIDSCFETNRYLPKDDIIPRMTAFPTYILQTHPDREPSLTAKLIRELIGLTHLYIYSNQVNNRSDMLACLPQSIKSLQTKYPASFNVDLVQIMLDSNTKHLDSFYNYEITAEALELLINELIRELTGLTHLYIYSNQVNNRSDMLACLPQSIKSLQMKYPASFNVDLVQIMLNSNTKHLDSFYNYEITAEALELLINEKLNRFCSVKTLFLKSCRVSEPAFESLMKCCPVLKTLVLNAETDGKSTKHLKTNVLNHDLVLQIFSYLSIDELISLERVSQQFQLCANYWFGKQKTISINNCFTIHRYLPKDDIIPRMSAFPAQTLQIKPNQRPSLEERLLWLSQKLPNIECLALSHINTNYQTLYAILDAMKSLKMLYICCFWYITADQSRALGQLLSTKITTLGINPHNKEYIPAFEMIIPLTGLTHLNITVNDINSVAVLCSCLPQSIKSLQLFAPSSLGINVNVMQRMLETNAKQLDSLYIYTYRLCPDALQLLIDGMQLQALSYEMRFDINSWHYLQSAAQKQTNLVYLGLRSQSFYDFYQYSENLIPFSSVNTLSLTFCGPKEAVFESLMKCFPALKTLVLENTSIAWFRHAETDGKSTKLLKKFLNHDLVLQIFSYLSIDELIRLERVSQQFQLCANYWFGKQKTISINNCFTIHRYLPKDDIIPRMSAFPAQTLAIKPNQRPSLGERLLWLSQKLPNIECLAFGHIETNYQTLYAILDAMPLKMLYICCSWIMTAKQSRELGQLLSTKITRLGINFHDRQYIQAFELIRPLTRLTHLYIYDKNSVHQLCKCLPKSIKSLQLFTQSSLGIDVDVAQKMLESNAKQLDSLYIYTYSLWPNALELLINGMQLQALSYELRDDTHSWRCLQSAAQKQTNLVYLGLKSQSFPDYQYSENLNPFSSLKTLSLFDCRPKETAFESLMKCFPALKTLVLEDTTITCQTNDPKKWFTICVHNNTGDLTIERQIPRNLRIRKNLRYYNNHSLSYNFCAITCQSCKAFFRRHAFKYDKYKCRYDNHCVIDVLNRRLCRRCRLSKCFAVGMNKEWILTAEEKEFRRQQVEENRKYRESKRRLKDMDSMAEINKSSEISNTDTNSCNNNIKSPVDLNNDTNTADTDFGSPDTSNANTNESSECELTADEIKDYIMEIENFIGDETIGQMNNSIAQRTNSRCHTTQELVPITATVPIPIDDYKNLNDIEFNRLKELINTSIFTPEFENYRKTRFTYPDNNPLPKFNSVMDLVHMAGQGFDSFIETYIHHTKRLTAFSSICPDDQMTMVKYSSPEASLLNGVYYYNYNSECWFMKRGNETSVMPLNLYKEFSVEMHDLFKQVLLNVVDAIGSDHLILNMLVPLLLFNADRPYISHKETVIFQHKLYAYLLQRYLYVKYGTESNVKYGKVLICKERAKGNNFGVITCQSCKAFFRRNANKSINVFNCEYEDNCDISIANRKTCKKCRLKKCFAVGMKKEWILNEDERQLRRKQIEDNRHKREKLMRDKEIKSIQRTRDYTKN</sequence>
<feature type="domain" description="Nuclear receptor" evidence="10">
    <location>
        <begin position="3500"/>
        <end position="3575"/>
    </location>
</feature>
<keyword evidence="1" id="KW-0479">Metal-binding</keyword>
<evidence type="ECO:0000256" key="6">
    <source>
        <dbReference type="ARBA" id="ARBA00023163"/>
    </source>
</evidence>